<dbReference type="EMBL" id="JAPDOB010000002">
    <property type="protein sequence ID" value="MCW3798477.1"/>
    <property type="molecule type" value="Genomic_DNA"/>
</dbReference>
<keyword evidence="1" id="KW-0255">Endonuclease</keyword>
<organism evidence="1 2">
    <name type="scientific">Sphingomonas arvum</name>
    <dbReference type="NCBI Taxonomy" id="2992113"/>
    <lineage>
        <taxon>Bacteria</taxon>
        <taxon>Pseudomonadati</taxon>
        <taxon>Pseudomonadota</taxon>
        <taxon>Alphaproteobacteria</taxon>
        <taxon>Sphingomonadales</taxon>
        <taxon>Sphingomonadaceae</taxon>
        <taxon>Sphingomonas</taxon>
    </lineage>
</organism>
<keyword evidence="1" id="KW-0540">Nuclease</keyword>
<accession>A0ABT3JHD0</accession>
<dbReference type="Proteomes" id="UP001526246">
    <property type="component" value="Unassembled WGS sequence"/>
</dbReference>
<gene>
    <name evidence="1" type="ORF">OMW55_11740</name>
</gene>
<evidence type="ECO:0000313" key="1">
    <source>
        <dbReference type="EMBL" id="MCW3798477.1"/>
    </source>
</evidence>
<name>A0ABT3JHD0_9SPHN</name>
<reference evidence="1 2" key="1">
    <citation type="submission" date="2022-10" db="EMBL/GenBank/DDBJ databases">
        <title>Sphingomonas sp.</title>
        <authorList>
            <person name="Jin C."/>
        </authorList>
    </citation>
    <scope>NUCLEOTIDE SEQUENCE [LARGE SCALE GENOMIC DNA]</scope>
    <source>
        <strain evidence="1 2">BN140010</strain>
    </source>
</reference>
<dbReference type="RefSeq" id="WP_264883334.1">
    <property type="nucleotide sequence ID" value="NZ_JAPDOB010000002.1"/>
</dbReference>
<comment type="caution">
    <text evidence="1">The sequence shown here is derived from an EMBL/GenBank/DDBJ whole genome shotgun (WGS) entry which is preliminary data.</text>
</comment>
<dbReference type="GO" id="GO:0004519">
    <property type="term" value="F:endonuclease activity"/>
    <property type="evidence" value="ECO:0007669"/>
    <property type="project" value="UniProtKB-KW"/>
</dbReference>
<keyword evidence="1" id="KW-0378">Hydrolase</keyword>
<sequence length="145" mass="16226">MADVPFDYVLTNQRIRNGAGEVLLFSWPDFVATICEGTSCFICGRSRREVAFNDEHIVPNWALRAFGLHQKTVTLPNGQRTIYGNYTIPCCKRCNDEMARMFKEPMSALIRAGGEAIQDHIVEHHALLPFTWIGALLLGGGAEQE</sequence>
<protein>
    <submittedName>
        <fullName evidence="1">HNH endonuclease</fullName>
    </submittedName>
</protein>
<keyword evidence="2" id="KW-1185">Reference proteome</keyword>
<proteinExistence type="predicted"/>
<evidence type="ECO:0000313" key="2">
    <source>
        <dbReference type="Proteomes" id="UP001526246"/>
    </source>
</evidence>